<keyword evidence="2" id="KW-0812">Transmembrane</keyword>
<feature type="transmembrane region" description="Helical" evidence="2">
    <location>
        <begin position="20"/>
        <end position="39"/>
    </location>
</feature>
<proteinExistence type="predicted"/>
<evidence type="ECO:0000313" key="4">
    <source>
        <dbReference type="Proteomes" id="UP000620124"/>
    </source>
</evidence>
<name>A0A8H6WYM8_9AGAR</name>
<dbReference type="Proteomes" id="UP000620124">
    <property type="component" value="Unassembled WGS sequence"/>
</dbReference>
<evidence type="ECO:0000313" key="3">
    <source>
        <dbReference type="EMBL" id="KAF7331073.1"/>
    </source>
</evidence>
<dbReference type="EMBL" id="JACAZI010000032">
    <property type="protein sequence ID" value="KAF7331073.1"/>
    <property type="molecule type" value="Genomic_DNA"/>
</dbReference>
<reference evidence="3" key="1">
    <citation type="submission" date="2020-05" db="EMBL/GenBank/DDBJ databases">
        <title>Mycena genomes resolve the evolution of fungal bioluminescence.</title>
        <authorList>
            <person name="Tsai I.J."/>
        </authorList>
    </citation>
    <scope>NUCLEOTIDE SEQUENCE</scope>
    <source>
        <strain evidence="3">CCC161011</strain>
    </source>
</reference>
<feature type="region of interest" description="Disordered" evidence="1">
    <location>
        <begin position="99"/>
        <end position="118"/>
    </location>
</feature>
<dbReference type="AlphaFoldDB" id="A0A8H6WYM8"/>
<accession>A0A8H6WYM8</accession>
<gene>
    <name evidence="3" type="ORF">MVEN_02447600</name>
</gene>
<feature type="transmembrane region" description="Helical" evidence="2">
    <location>
        <begin position="127"/>
        <end position="151"/>
    </location>
</feature>
<evidence type="ECO:0000256" key="2">
    <source>
        <dbReference type="SAM" id="Phobius"/>
    </source>
</evidence>
<keyword evidence="4" id="KW-1185">Reference proteome</keyword>
<protein>
    <submittedName>
        <fullName evidence="3">Uncharacterized protein</fullName>
    </submittedName>
</protein>
<feature type="transmembrane region" description="Helical" evidence="2">
    <location>
        <begin position="236"/>
        <end position="260"/>
    </location>
</feature>
<feature type="transmembrane region" description="Helical" evidence="2">
    <location>
        <begin position="205"/>
        <end position="224"/>
    </location>
</feature>
<feature type="transmembrane region" description="Helical" evidence="2">
    <location>
        <begin position="349"/>
        <end position="372"/>
    </location>
</feature>
<sequence>MLQIPSSVLSFVSLSSKGFVRILGGFCIGTQITVTLVLSSSKTEYTTVRATKTHAAELVPTRSSFCILLAKGFTSSRPPNPDDHGPDFSSSFDRGATFVPKNTPPSPPSDPGSSRSANQGRRNPCRWFLWLFLILLALVSVGVYVAAIYYARSQPLPPSLLAFKSFVDEGLRWVQGIPDFWASAATSISALTSHLVLRAQQYSKILFIALTSHCACMLLALYGLRKRIVAFFQRKWFFVLCHVIPITAIGSCSTLNWLFWLHYYIGCGNYGYPPVRRIDQITERLLYRASTAFCVAVPWNMFLGPLVLYGAAMCLSTVLAVFFSFPSTTRALVRQLTHRRLLKALSHNCTILVIWWFKYTVFAFLFVQFLALQPDARRNLYSSLFCAESRAKISRLFWFLLRRYQTWKSLQIDAFSTLVSRLQRAFVAETAHCRARRDILHVPRHRESFYPVALSLSLTRAARCPLHARYGQFLEAGNVGGHDFFAYNIPISP</sequence>
<evidence type="ECO:0000256" key="1">
    <source>
        <dbReference type="SAM" id="MobiDB-lite"/>
    </source>
</evidence>
<comment type="caution">
    <text evidence="3">The sequence shown here is derived from an EMBL/GenBank/DDBJ whole genome shotgun (WGS) entry which is preliminary data.</text>
</comment>
<keyword evidence="2" id="KW-0472">Membrane</keyword>
<feature type="transmembrane region" description="Helical" evidence="2">
    <location>
        <begin position="306"/>
        <end position="328"/>
    </location>
</feature>
<keyword evidence="2" id="KW-1133">Transmembrane helix</keyword>
<organism evidence="3 4">
    <name type="scientific">Mycena venus</name>
    <dbReference type="NCBI Taxonomy" id="2733690"/>
    <lineage>
        <taxon>Eukaryota</taxon>
        <taxon>Fungi</taxon>
        <taxon>Dikarya</taxon>
        <taxon>Basidiomycota</taxon>
        <taxon>Agaricomycotina</taxon>
        <taxon>Agaricomycetes</taxon>
        <taxon>Agaricomycetidae</taxon>
        <taxon>Agaricales</taxon>
        <taxon>Marasmiineae</taxon>
        <taxon>Mycenaceae</taxon>
        <taxon>Mycena</taxon>
    </lineage>
</organism>